<dbReference type="OrthoDB" id="295029at2759"/>
<dbReference type="InterPro" id="IPR011989">
    <property type="entry name" value="ARM-like"/>
</dbReference>
<feature type="compositionally biased region" description="Polar residues" evidence="2">
    <location>
        <begin position="878"/>
        <end position="888"/>
    </location>
</feature>
<dbReference type="Gene3D" id="1.25.10.10">
    <property type="entry name" value="Leucine-rich Repeat Variant"/>
    <property type="match status" value="1"/>
</dbReference>
<reference evidence="3" key="1">
    <citation type="submission" date="2020-10" db="EMBL/GenBank/DDBJ databases">
        <title>Feather gene expression reveals the developmental basis of iridescence in African starlings.</title>
        <authorList>
            <person name="Rubenstein D.R."/>
        </authorList>
    </citation>
    <scope>NUCLEOTIDE SEQUENCE</scope>
    <source>
        <strain evidence="3">SS15</strain>
        <tissue evidence="3">Liver</tissue>
    </source>
</reference>
<dbReference type="EMBL" id="JADDUC010000261">
    <property type="protein sequence ID" value="KAG0114829.1"/>
    <property type="molecule type" value="Genomic_DNA"/>
</dbReference>
<name>A0A835TS72_9PASS</name>
<dbReference type="Pfam" id="PF04499">
    <property type="entry name" value="SAPS"/>
    <property type="match status" value="2"/>
</dbReference>
<dbReference type="GO" id="GO:0005829">
    <property type="term" value="C:cytosol"/>
    <property type="evidence" value="ECO:0007669"/>
    <property type="project" value="TreeGrafter"/>
</dbReference>
<proteinExistence type="inferred from homology"/>
<accession>A0A835TS72</accession>
<feature type="region of interest" description="Disordered" evidence="2">
    <location>
        <begin position="950"/>
        <end position="1020"/>
    </location>
</feature>
<reference evidence="4 5" key="2">
    <citation type="journal article" date="2021" name="J. Hered.">
        <title>Feather Gene Expression Elucidates the Developmental Basis of Plumage Iridescence in African Starlings.</title>
        <authorList>
            <person name="Rubenstein D.R."/>
            <person name="Corvelo A."/>
            <person name="MacManes M.D."/>
            <person name="Maia R."/>
            <person name="Narzisi G."/>
            <person name="Rousaki A."/>
            <person name="Vandenabeele P."/>
            <person name="Shawkey M.D."/>
            <person name="Solomon J."/>
        </authorList>
    </citation>
    <scope>NUCLEOTIDE SEQUENCE [LARGE SCALE GENOMIC DNA]</scope>
    <source>
        <strain evidence="4">SS15</strain>
    </source>
</reference>
<feature type="non-terminal residue" evidence="3">
    <location>
        <position position="1020"/>
    </location>
</feature>
<dbReference type="InterPro" id="IPR007587">
    <property type="entry name" value="SAPS"/>
</dbReference>
<dbReference type="SUPFAM" id="SSF48371">
    <property type="entry name" value="ARM repeat"/>
    <property type="match status" value="1"/>
</dbReference>
<feature type="compositionally biased region" description="Basic and acidic residues" evidence="2">
    <location>
        <begin position="782"/>
        <end position="792"/>
    </location>
</feature>
<organism evidence="3">
    <name type="scientific">Lamprotornis superbus</name>
    <dbReference type="NCBI Taxonomy" id="245042"/>
    <lineage>
        <taxon>Eukaryota</taxon>
        <taxon>Metazoa</taxon>
        <taxon>Chordata</taxon>
        <taxon>Craniata</taxon>
        <taxon>Vertebrata</taxon>
        <taxon>Euteleostomi</taxon>
        <taxon>Archelosauria</taxon>
        <taxon>Archosauria</taxon>
        <taxon>Dinosauria</taxon>
        <taxon>Saurischia</taxon>
        <taxon>Theropoda</taxon>
        <taxon>Coelurosauria</taxon>
        <taxon>Aves</taxon>
        <taxon>Neognathae</taxon>
        <taxon>Neoaves</taxon>
        <taxon>Telluraves</taxon>
        <taxon>Australaves</taxon>
        <taxon>Passeriformes</taxon>
        <taxon>Sturnidae</taxon>
        <taxon>Lamprotornis</taxon>
    </lineage>
</organism>
<feature type="region of interest" description="Disordered" evidence="2">
    <location>
        <begin position="398"/>
        <end position="448"/>
    </location>
</feature>
<reference evidence="4" key="3">
    <citation type="submission" date="2022-01" db="EMBL/GenBank/DDBJ databases">
        <authorList>
            <person name="Rubenstein D.R."/>
        </authorList>
    </citation>
    <scope>NUCLEOTIDE SEQUENCE</scope>
    <source>
        <strain evidence="4">SS15</strain>
        <tissue evidence="4">Liver</tissue>
    </source>
</reference>
<dbReference type="AlphaFoldDB" id="A0A835TS72"/>
<feature type="compositionally biased region" description="Basic and acidic residues" evidence="2">
    <location>
        <begin position="811"/>
        <end position="823"/>
    </location>
</feature>
<evidence type="ECO:0000256" key="2">
    <source>
        <dbReference type="SAM" id="MobiDB-lite"/>
    </source>
</evidence>
<feature type="region of interest" description="Disordered" evidence="2">
    <location>
        <begin position="761"/>
        <end position="894"/>
    </location>
</feature>
<dbReference type="PANTHER" id="PTHR12634">
    <property type="entry name" value="SIT4 YEAST -ASSOCIATING PROTEIN-RELATED"/>
    <property type="match status" value="1"/>
</dbReference>
<gene>
    <name evidence="4" type="ORF">IHE44_0012712</name>
    <name evidence="3" type="ORF">IHE44_007199</name>
</gene>
<evidence type="ECO:0000313" key="3">
    <source>
        <dbReference type="EMBL" id="KAG0114829.1"/>
    </source>
</evidence>
<dbReference type="PANTHER" id="PTHR12634:SF15">
    <property type="entry name" value="SERINE_THREONINE-PROTEIN PHOSPHATASE 6 REGULATORY SUBUNIT 2"/>
    <property type="match status" value="1"/>
</dbReference>
<dbReference type="Proteomes" id="UP000618051">
    <property type="component" value="Unassembled WGS sequence"/>
</dbReference>
<dbReference type="GO" id="GO:0019903">
    <property type="term" value="F:protein phosphatase binding"/>
    <property type="evidence" value="ECO:0007669"/>
    <property type="project" value="InterPro"/>
</dbReference>
<dbReference type="GO" id="GO:0019888">
    <property type="term" value="F:protein phosphatase regulator activity"/>
    <property type="evidence" value="ECO:0007669"/>
    <property type="project" value="TreeGrafter"/>
</dbReference>
<keyword evidence="5" id="KW-1185">Reference proteome</keyword>
<comment type="similarity">
    <text evidence="1">Belongs to the SAPS family.</text>
</comment>
<evidence type="ECO:0000313" key="4">
    <source>
        <dbReference type="EMBL" id="KAI1239586.1"/>
    </source>
</evidence>
<sequence length="1020" mass="112228">MTSFLQENFHKPALASYLTPRLRFQRQSCPTTMFWKFDLNTTSHVDKLLDKEDVTLEELMDEDDVLQECKAQNRRLLDFLCQQHCMEQLVTLITHEPPVDMDEKVRFKYPNTACELLTSDVPQINDKLGGDETLLNILYDFLDHEPPLNPLLASFFSKTIGNLIARKTEQVISFLRKKDKFLSLVLKHIDTSAMMDLLLRLISCVEPTALRQDVLNWLNEARIIQRLVELIHSSQDEDRQSNASQTLCDIIRLSRDQSTQLQDVPEPDPLLTALESVEGLMDSYTQGFERSYTVNSSILHGIEPRLKDFHQLLLHPPKKAAILTTLGVLEEPLGNARLHGSRLIAALLHTNTPSINLELCRLGTMDLLLDLFFKYTWNNFLHFQVELSIAAILSHSVQEGKGSPGEQGSKEEAAVSGSGALQPPGPPGPPESSGPPGPPEPPEPPAGATQNVMVTHLFQKCCLVQRILDAWEANDKIQAEGGRRRGNMGHLTRIANAVVHNMEKGPMQAQISDFIKALKFCSPLGSQLCCCAGLGGMGTMGGKDSPVPRRKGKTQAQLEPCSGLFPELPEDCRGRWESFVEETLTETNRRNTVDLVSTHHLHSSSEDEDIESAFPNELTLQQAFSEYQIQQMTANFVDQFGFNDEEFADQDDNINAPFDRIAEINFNIDADDDSPNASLFEACCNERIQQFDDNEEEEDIWEEKEISYAAQVKARTRLKCDQRKQGKHPRTKNILAVSLPSINSLRSCLGTGPRECGGISPSNWEKYFRGNNPGKGSGLSPRAREEELRDAGVAHPQFPFRFGASQTSESSKSDLENGDHDGSVDSEEEEEQPPPPSPHKGGTPERKDSDSSQGAGWTAVFEPAGPTPPVAMDVGSSVWDSATPQSSAPEEKGWAKFTDFQPFCCSESGPRCSSPVDTESSTDRSPAQGQDKNSSAASACVWNACGTRKAPLVASDSSSSGSSDSDEDDDDKAKAGTEPNAQEPGKDRAAPSSDSEGAALETLPVGPGTPRARSSAATHT</sequence>
<protein>
    <submittedName>
        <fullName evidence="4">Serine/threonine-protein phosphatase 6 regulatory subunit 2</fullName>
    </submittedName>
</protein>
<evidence type="ECO:0000313" key="5">
    <source>
        <dbReference type="Proteomes" id="UP000618051"/>
    </source>
</evidence>
<feature type="compositionally biased region" description="Polar residues" evidence="2">
    <location>
        <begin position="915"/>
        <end position="937"/>
    </location>
</feature>
<dbReference type="EMBL" id="JADDUC020000005">
    <property type="protein sequence ID" value="KAI1239586.1"/>
    <property type="molecule type" value="Genomic_DNA"/>
</dbReference>
<feature type="region of interest" description="Disordered" evidence="2">
    <location>
        <begin position="906"/>
        <end position="937"/>
    </location>
</feature>
<evidence type="ECO:0000256" key="1">
    <source>
        <dbReference type="ARBA" id="ARBA00006180"/>
    </source>
</evidence>
<dbReference type="InterPro" id="IPR016024">
    <property type="entry name" value="ARM-type_fold"/>
</dbReference>
<comment type="caution">
    <text evidence="3">The sequence shown here is derived from an EMBL/GenBank/DDBJ whole genome shotgun (WGS) entry which is preliminary data.</text>
</comment>
<dbReference type="GO" id="GO:0005634">
    <property type="term" value="C:nucleus"/>
    <property type="evidence" value="ECO:0007669"/>
    <property type="project" value="TreeGrafter"/>
</dbReference>
<feature type="compositionally biased region" description="Pro residues" evidence="2">
    <location>
        <begin position="423"/>
        <end position="445"/>
    </location>
</feature>